<evidence type="ECO:0000313" key="3">
    <source>
        <dbReference type="Proteomes" id="UP000196027"/>
    </source>
</evidence>
<dbReference type="Proteomes" id="UP000196027">
    <property type="component" value="Chromosome"/>
</dbReference>
<dbReference type="KEGG" id="ome:OLMES_1995"/>
<dbReference type="Pfam" id="PF07027">
    <property type="entry name" value="DUF1318"/>
    <property type="match status" value="1"/>
</dbReference>
<evidence type="ECO:0000313" key="2">
    <source>
        <dbReference type="EMBL" id="ARU56069.1"/>
    </source>
</evidence>
<proteinExistence type="predicted"/>
<gene>
    <name evidence="2" type="ORF">OLMES_1995</name>
</gene>
<feature type="signal peptide" evidence="1">
    <location>
        <begin position="1"/>
        <end position="20"/>
    </location>
</feature>
<evidence type="ECO:0000256" key="1">
    <source>
        <dbReference type="SAM" id="SignalP"/>
    </source>
</evidence>
<dbReference type="OrthoDB" id="9798130at2"/>
<dbReference type="RefSeq" id="WP_087461099.1">
    <property type="nucleotide sequence ID" value="NZ_CP021425.1"/>
</dbReference>
<evidence type="ECO:0008006" key="4">
    <source>
        <dbReference type="Google" id="ProtNLM"/>
    </source>
</evidence>
<accession>A0A1Y0I797</accession>
<dbReference type="AlphaFoldDB" id="A0A1Y0I797"/>
<keyword evidence="3" id="KW-1185">Reference proteome</keyword>
<organism evidence="2 3">
    <name type="scientific">Oleiphilus messinensis</name>
    <dbReference type="NCBI Taxonomy" id="141451"/>
    <lineage>
        <taxon>Bacteria</taxon>
        <taxon>Pseudomonadati</taxon>
        <taxon>Pseudomonadota</taxon>
        <taxon>Gammaproteobacteria</taxon>
        <taxon>Oceanospirillales</taxon>
        <taxon>Oleiphilaceae</taxon>
        <taxon>Oleiphilus</taxon>
    </lineage>
</organism>
<keyword evidence="1" id="KW-0732">Signal</keyword>
<dbReference type="EMBL" id="CP021425">
    <property type="protein sequence ID" value="ARU56069.1"/>
    <property type="molecule type" value="Genomic_DNA"/>
</dbReference>
<feature type="chain" id="PRO_5012123777" description="DUF1318 domain-containing protein" evidence="1">
    <location>
        <begin position="21"/>
        <end position="110"/>
    </location>
</feature>
<reference evidence="2 3" key="1">
    <citation type="submission" date="2017-05" db="EMBL/GenBank/DDBJ databases">
        <title>Genomic insights into alkan degradation activity of Oleiphilus messinensis.</title>
        <authorList>
            <person name="Kozyavkin S.A."/>
            <person name="Slesarev A.I."/>
            <person name="Golyshin P.N."/>
            <person name="Korzhenkov A."/>
            <person name="Golyshina O.N."/>
            <person name="Toshchakov S.V."/>
        </authorList>
    </citation>
    <scope>NUCLEOTIDE SEQUENCE [LARGE SCALE GENOMIC DNA]</scope>
    <source>
        <strain evidence="2 3">ME102</strain>
    </source>
</reference>
<dbReference type="PIRSF" id="PIRSF025560">
    <property type="entry name" value="UCP025560"/>
    <property type="match status" value="1"/>
</dbReference>
<name>A0A1Y0I797_9GAMM</name>
<sequence>MNVIRIFLMLGLLFSLPSWAISLEDAKAQGMIGEQPNGYIGAVKGNTRAAGLIKEINAKREEAYQRIATKRGISIEQVAKLAGKKLIDKASPNEYIRLPNGEWVLKKQAR</sequence>
<protein>
    <recommendedName>
        <fullName evidence="4">DUF1318 domain-containing protein</fullName>
    </recommendedName>
</protein>
<dbReference type="InterPro" id="IPR008309">
    <property type="entry name" value="YdbL"/>
</dbReference>